<dbReference type="PROSITE" id="PS50302">
    <property type="entry name" value="PUM"/>
    <property type="match status" value="7"/>
</dbReference>
<dbReference type="PROSITE" id="PS50303">
    <property type="entry name" value="PUM_HD"/>
    <property type="match status" value="1"/>
</dbReference>
<dbReference type="SMART" id="SM00025">
    <property type="entry name" value="Pumilio"/>
    <property type="match status" value="8"/>
</dbReference>
<dbReference type="Pfam" id="PF00806">
    <property type="entry name" value="PUF"/>
    <property type="match status" value="8"/>
</dbReference>
<evidence type="ECO:0000256" key="7">
    <source>
        <dbReference type="PROSITE-ProRule" id="PRU00317"/>
    </source>
</evidence>
<gene>
    <name evidence="10" type="ORF">PsYK624_069630</name>
</gene>
<comment type="subcellular location">
    <subcellularLocation>
        <location evidence="1">Cytoplasm</location>
    </subcellularLocation>
</comment>
<comment type="similarity">
    <text evidence="5">Belongs to the PUF3 family.</text>
</comment>
<dbReference type="InterPro" id="IPR011989">
    <property type="entry name" value="ARM-like"/>
</dbReference>
<feature type="repeat" description="Pumilio" evidence="7">
    <location>
        <begin position="559"/>
        <end position="594"/>
    </location>
</feature>
<evidence type="ECO:0000256" key="2">
    <source>
        <dbReference type="ARBA" id="ARBA00022490"/>
    </source>
</evidence>
<feature type="repeat" description="Pumilio" evidence="7">
    <location>
        <begin position="595"/>
        <end position="630"/>
    </location>
</feature>
<evidence type="ECO:0000313" key="10">
    <source>
        <dbReference type="EMBL" id="GJE90819.1"/>
    </source>
</evidence>
<dbReference type="GO" id="GO:0000288">
    <property type="term" value="P:nuclear-transcribed mRNA catabolic process, deadenylation-dependent decay"/>
    <property type="evidence" value="ECO:0007669"/>
    <property type="project" value="TreeGrafter"/>
</dbReference>
<feature type="repeat" description="Pumilio" evidence="7">
    <location>
        <begin position="415"/>
        <end position="451"/>
    </location>
</feature>
<dbReference type="InterPro" id="IPR033133">
    <property type="entry name" value="PUM-HD"/>
</dbReference>
<evidence type="ECO:0000256" key="1">
    <source>
        <dbReference type="ARBA" id="ARBA00004496"/>
    </source>
</evidence>
<organism evidence="10 11">
    <name type="scientific">Phanerochaete sordida</name>
    <dbReference type="NCBI Taxonomy" id="48140"/>
    <lineage>
        <taxon>Eukaryota</taxon>
        <taxon>Fungi</taxon>
        <taxon>Dikarya</taxon>
        <taxon>Basidiomycota</taxon>
        <taxon>Agaricomycotina</taxon>
        <taxon>Agaricomycetes</taxon>
        <taxon>Polyporales</taxon>
        <taxon>Phanerochaetaceae</taxon>
        <taxon>Phanerochaete</taxon>
    </lineage>
</organism>
<proteinExistence type="inferred from homology"/>
<keyword evidence="11" id="KW-1185">Reference proteome</keyword>
<feature type="compositionally biased region" description="Polar residues" evidence="8">
    <location>
        <begin position="1"/>
        <end position="13"/>
    </location>
</feature>
<feature type="region of interest" description="Disordered" evidence="8">
    <location>
        <begin position="1"/>
        <end position="128"/>
    </location>
</feature>
<keyword evidence="3" id="KW-0677">Repeat</keyword>
<dbReference type="FunFam" id="1.25.10.10:FF:000004">
    <property type="entry name" value="Pumilio homolog 1 isoform 2"/>
    <property type="match status" value="1"/>
</dbReference>
<dbReference type="Proteomes" id="UP000703269">
    <property type="component" value="Unassembled WGS sequence"/>
</dbReference>
<dbReference type="EMBL" id="BPQB01000018">
    <property type="protein sequence ID" value="GJE90819.1"/>
    <property type="molecule type" value="Genomic_DNA"/>
</dbReference>
<keyword evidence="2" id="KW-0963">Cytoplasm</keyword>
<dbReference type="GO" id="GO:0005737">
    <property type="term" value="C:cytoplasm"/>
    <property type="evidence" value="ECO:0007669"/>
    <property type="project" value="UniProtKB-SubCell"/>
</dbReference>
<name>A0A9P3LDQ5_9APHY</name>
<dbReference type="CDD" id="cd07920">
    <property type="entry name" value="Pumilio"/>
    <property type="match status" value="1"/>
</dbReference>
<feature type="repeat" description="Pumilio" evidence="7">
    <location>
        <begin position="523"/>
        <end position="558"/>
    </location>
</feature>
<dbReference type="AlphaFoldDB" id="A0A9P3LDQ5"/>
<feature type="repeat" description="Pumilio" evidence="7">
    <location>
        <begin position="634"/>
        <end position="673"/>
    </location>
</feature>
<feature type="compositionally biased region" description="Polar residues" evidence="8">
    <location>
        <begin position="156"/>
        <end position="173"/>
    </location>
</feature>
<protein>
    <recommendedName>
        <fullName evidence="6">Pumilio homology domain family member 3</fullName>
    </recommendedName>
</protein>
<comment type="caution">
    <text evidence="10">The sequence shown here is derived from an EMBL/GenBank/DDBJ whole genome shotgun (WGS) entry which is preliminary data.</text>
</comment>
<evidence type="ECO:0000256" key="4">
    <source>
        <dbReference type="ARBA" id="ARBA00022884"/>
    </source>
</evidence>
<feature type="domain" description="PUM-HD" evidence="9">
    <location>
        <begin position="359"/>
        <end position="699"/>
    </location>
</feature>
<dbReference type="GO" id="GO:0003730">
    <property type="term" value="F:mRNA 3'-UTR binding"/>
    <property type="evidence" value="ECO:0007669"/>
    <property type="project" value="TreeGrafter"/>
</dbReference>
<evidence type="ECO:0000256" key="6">
    <source>
        <dbReference type="ARBA" id="ARBA00081811"/>
    </source>
</evidence>
<dbReference type="Gene3D" id="1.25.10.10">
    <property type="entry name" value="Leucine-rich Repeat Variant"/>
    <property type="match status" value="1"/>
</dbReference>
<evidence type="ECO:0000256" key="8">
    <source>
        <dbReference type="SAM" id="MobiDB-lite"/>
    </source>
</evidence>
<evidence type="ECO:0000259" key="9">
    <source>
        <dbReference type="PROSITE" id="PS50303"/>
    </source>
</evidence>
<evidence type="ECO:0000256" key="5">
    <source>
        <dbReference type="ARBA" id="ARBA00060736"/>
    </source>
</evidence>
<evidence type="ECO:0000313" key="11">
    <source>
        <dbReference type="Proteomes" id="UP000703269"/>
    </source>
</evidence>
<feature type="region of interest" description="Disordered" evidence="8">
    <location>
        <begin position="153"/>
        <end position="173"/>
    </location>
</feature>
<feature type="compositionally biased region" description="Polar residues" evidence="8">
    <location>
        <begin position="94"/>
        <end position="121"/>
    </location>
</feature>
<accession>A0A9P3LDQ5</accession>
<dbReference type="PANTHER" id="PTHR12537:SF12">
    <property type="entry name" value="MATERNAL PROTEIN PUMILIO"/>
    <property type="match status" value="1"/>
</dbReference>
<keyword evidence="4" id="KW-0694">RNA-binding</keyword>
<dbReference type="InterPro" id="IPR033712">
    <property type="entry name" value="Pumilio_RNA-bd"/>
</dbReference>
<dbReference type="InterPro" id="IPR016024">
    <property type="entry name" value="ARM-type_fold"/>
</dbReference>
<dbReference type="PANTHER" id="PTHR12537">
    <property type="entry name" value="RNA BINDING PROTEIN PUMILIO-RELATED"/>
    <property type="match status" value="1"/>
</dbReference>
<feature type="region of interest" description="Disordered" evidence="8">
    <location>
        <begin position="706"/>
        <end position="731"/>
    </location>
</feature>
<feature type="repeat" description="Pumilio" evidence="7">
    <location>
        <begin position="452"/>
        <end position="487"/>
    </location>
</feature>
<dbReference type="SUPFAM" id="SSF48371">
    <property type="entry name" value="ARM repeat"/>
    <property type="match status" value="1"/>
</dbReference>
<reference evidence="10 11" key="1">
    <citation type="submission" date="2021-08" db="EMBL/GenBank/DDBJ databases">
        <title>Draft Genome Sequence of Phanerochaete sordida strain YK-624.</title>
        <authorList>
            <person name="Mori T."/>
            <person name="Dohra H."/>
            <person name="Suzuki T."/>
            <person name="Kawagishi H."/>
            <person name="Hirai H."/>
        </authorList>
    </citation>
    <scope>NUCLEOTIDE SEQUENCE [LARGE SCALE GENOMIC DNA]</scope>
    <source>
        <strain evidence="10 11">YK-624</strain>
    </source>
</reference>
<dbReference type="OrthoDB" id="668540at2759"/>
<feature type="repeat" description="Pumilio" evidence="7">
    <location>
        <begin position="379"/>
        <end position="414"/>
    </location>
</feature>
<feature type="compositionally biased region" description="Polar residues" evidence="8">
    <location>
        <begin position="21"/>
        <end position="37"/>
    </location>
</feature>
<feature type="compositionally biased region" description="Low complexity" evidence="8">
    <location>
        <begin position="706"/>
        <end position="724"/>
    </location>
</feature>
<evidence type="ECO:0000256" key="3">
    <source>
        <dbReference type="ARBA" id="ARBA00022737"/>
    </source>
</evidence>
<sequence>MSSGNTSKTSNPGWQAWGATAPSTRNAAPNVSESTQPAHLGLRDSTWNTGRGAAANWEESAQRMDPGTAVNLRGPRQRHTSTHGATLDHAASGFPQSRISTSPTGHSFNATSPFSSQQSILPSAGPYDSVSSVVEGDLSVAMRGMAVEHEHGLSQHPATTAPASTLAESHASRQINRPAPLAQPQRPHFPTFPQPDYSAYYNNPSAYPFDAYTTSDPMYGSPAMSTASPSLYPGIPAQAIQPHPPPDMRSPQSASFYDYSASGHVSSQYYYPPQPILYHAPPPGSAPAGGGHHKRRSVQVPYQTSPLMYSSPQSGPAARPQSYHAGSTPMTLPGLFPQMQMPSPHMARARRHEDPNAGLRSALLEEFRNAKDRKWALKDIYGHVVEFSTDQHGSRFIQQKIETADEEEKQIIFDEIMPLHALRLIQDVFGNYVIQKFFEHGNELQKSLLAKSMEGNILPLSLQMYGCRVVQKAIEHVSPEQQSVFVAELADSVLRCVKDANGNHVVQRLIESVPPERLTFITAFQGHVCDLATHPYGCRVLQRCFENLPDQQTRGLLAELQEHSLQLMQDQFGNYVIQFVLEHGQPQDRATVVSKLHGQMLPMSRHKFASNVVEKALVTAEPSSRRALIEEIVALRPDGSSPIVSMMKDQFANYVLQRALTVAEQDQKEALVDLVKPQLQNMRKFSHHGRHLVAIERLIQKCTPAAPRTPATAETTGAPAATDPVIPSSPN</sequence>
<dbReference type="InterPro" id="IPR001313">
    <property type="entry name" value="Pumilio_RNA-bd_rpt"/>
</dbReference>